<feature type="transmembrane region" description="Helical" evidence="1">
    <location>
        <begin position="7"/>
        <end position="24"/>
    </location>
</feature>
<feature type="transmembrane region" description="Helical" evidence="1">
    <location>
        <begin position="100"/>
        <end position="121"/>
    </location>
</feature>
<name>A0A6I4RS11_9STRE</name>
<evidence type="ECO:0000313" key="3">
    <source>
        <dbReference type="EMBL" id="MWV55562.1"/>
    </source>
</evidence>
<reference evidence="3 5" key="1">
    <citation type="submission" date="2019-10" db="EMBL/GenBank/DDBJ databases">
        <title>Streptococcis sp, isolated from the respiratory tract of Marmot.</title>
        <authorList>
            <person name="Zhang G."/>
        </authorList>
    </citation>
    <scope>NUCLEOTIDE SEQUENCE [LARGE SCALE GENOMIC DNA]</scope>
    <source>
        <strain evidence="3">Zg-70</strain>
        <strain evidence="5">zg-70</strain>
    </source>
</reference>
<dbReference type="AlphaFoldDB" id="A0A6I4RS11"/>
<reference evidence="2 4" key="2">
    <citation type="submission" date="2019-11" db="EMBL/GenBank/DDBJ databases">
        <title>Streptococcis sp. isolated from the respiratory tract of Marmot.</title>
        <authorList>
            <person name="Zhang G."/>
        </authorList>
    </citation>
    <scope>NUCLEOTIDE SEQUENCE [LARGE SCALE GENOMIC DNA]</scope>
    <source>
        <strain evidence="4">zg-86</strain>
        <strain evidence="2">Zg-86</strain>
    </source>
</reference>
<feature type="transmembrane region" description="Helical" evidence="1">
    <location>
        <begin position="141"/>
        <end position="160"/>
    </location>
</feature>
<keyword evidence="1" id="KW-1133">Transmembrane helix</keyword>
<evidence type="ECO:0000313" key="2">
    <source>
        <dbReference type="EMBL" id="MTB63460.1"/>
    </source>
</evidence>
<accession>A0A6I4RS11</accession>
<keyword evidence="1" id="KW-0472">Membrane</keyword>
<keyword evidence="4" id="KW-1185">Reference proteome</keyword>
<keyword evidence="1" id="KW-0812">Transmembrane</keyword>
<gene>
    <name evidence="2" type="ORF">GGG87_00335</name>
    <name evidence="3" type="ORF">GGH11_00950</name>
</gene>
<dbReference type="EMBL" id="WLCG01000001">
    <property type="protein sequence ID" value="MTB63460.1"/>
    <property type="molecule type" value="Genomic_DNA"/>
</dbReference>
<dbReference type="EMBL" id="WUBJ01000001">
    <property type="protein sequence ID" value="MWV55562.1"/>
    <property type="molecule type" value="Genomic_DNA"/>
</dbReference>
<dbReference type="Proteomes" id="UP000435060">
    <property type="component" value="Unassembled WGS sequence"/>
</dbReference>
<proteinExistence type="predicted"/>
<comment type="caution">
    <text evidence="3">The sequence shown here is derived from an EMBL/GenBank/DDBJ whole genome shotgun (WGS) entry which is preliminary data.</text>
</comment>
<sequence length="176" mass="19886">MKKPIHLYILVTLSTIATLAKLWGRFTPKTFDEDLIRDTYTKLNMPKVNIDEMIKVTKAGMEFDGNILNKILALVLLVLIVATIVFLFQKKNETASYTYLAYLFVTLINGTYAYIGGRGIATYYSDEMLRKTMQATTLGGYGLGIVLFLLFSGLTVFFLLRKPKEKPSMEQTATDI</sequence>
<organism evidence="3 5">
    <name type="scientific">Streptococcus zhangguiae</name>
    <dbReference type="NCBI Taxonomy" id="2664091"/>
    <lineage>
        <taxon>Bacteria</taxon>
        <taxon>Bacillati</taxon>
        <taxon>Bacillota</taxon>
        <taxon>Bacilli</taxon>
        <taxon>Lactobacillales</taxon>
        <taxon>Streptococcaceae</taxon>
        <taxon>Streptococcus</taxon>
    </lineage>
</organism>
<evidence type="ECO:0000256" key="1">
    <source>
        <dbReference type="SAM" id="Phobius"/>
    </source>
</evidence>
<evidence type="ECO:0000313" key="5">
    <source>
        <dbReference type="Proteomes" id="UP000435423"/>
    </source>
</evidence>
<evidence type="ECO:0000313" key="4">
    <source>
        <dbReference type="Proteomes" id="UP000435060"/>
    </source>
</evidence>
<dbReference type="Proteomes" id="UP000435423">
    <property type="component" value="Unassembled WGS sequence"/>
</dbReference>
<feature type="transmembrane region" description="Helical" evidence="1">
    <location>
        <begin position="67"/>
        <end position="88"/>
    </location>
</feature>
<protein>
    <submittedName>
        <fullName evidence="3">MFS transporter</fullName>
    </submittedName>
</protein>